<dbReference type="InterPro" id="IPR053246">
    <property type="entry name" value="NS_splicing_regulatory_protein"/>
</dbReference>
<feature type="compositionally biased region" description="Low complexity" evidence="3">
    <location>
        <begin position="13"/>
        <end position="22"/>
    </location>
</feature>
<feature type="domain" description="Nuclear speckle splicing regulatory protein 1 N-terminal" evidence="4">
    <location>
        <begin position="112"/>
        <end position="225"/>
    </location>
</feature>
<evidence type="ECO:0000313" key="5">
    <source>
        <dbReference type="EMBL" id="KAK1691221.1"/>
    </source>
</evidence>
<dbReference type="PANTHER" id="PTHR47845">
    <property type="entry name" value="NUCLEAR SPECKLE SPLICING REGULATORY PROTEIN 1 HOMOLOG"/>
    <property type="match status" value="1"/>
</dbReference>
<evidence type="ECO:0000256" key="2">
    <source>
        <dbReference type="ARBA" id="ARBA00023054"/>
    </source>
</evidence>
<feature type="region of interest" description="Disordered" evidence="3">
    <location>
        <begin position="197"/>
        <end position="228"/>
    </location>
</feature>
<feature type="compositionally biased region" description="Basic and acidic residues" evidence="3">
    <location>
        <begin position="397"/>
        <end position="411"/>
    </location>
</feature>
<feature type="compositionally biased region" description="Basic and acidic residues" evidence="3">
    <location>
        <begin position="359"/>
        <end position="385"/>
    </location>
</feature>
<sequence>MSKPGLSFGLNLGKKPGASKPAPGKRKPFGAKAFGGDDDSDNDAPNSGTKIESLDELGGFEVKSSSGRQQDSGGRTSKTRTKNALPTQPPTSRAKKQESAMFGDLSGSLTSKKHAEAAEELDPSVYDYDGVYESFKPQKKTTKEDVERKPKYMKSLLAAADVRKRDALIAEEKKIAREREAEGEEYADKEKFVTEAYKKQQEENRRIEEEERRREEEEAKKNKTGGMSAFYKNLLNKGEERHAEVVKAAEDKAKTGPTVQDEGDDASKEKSEADVAREINQKGGAIAVNEDGQVVDKRQLLRGGLNVGAKKEAQVREEAARPKESRPERGAGTGFVGSGGKGAMRERQTRMLEAQLEAALKRSREEEDAEREKVERVTKTRKTDGEISSAKQRYLARKREAEEAKKKGLAE</sequence>
<feature type="compositionally biased region" description="Basic and acidic residues" evidence="3">
    <location>
        <begin position="265"/>
        <end position="279"/>
    </location>
</feature>
<protein>
    <submittedName>
        <fullName evidence="5">Coiled-coil domain-containing protein 55</fullName>
    </submittedName>
</protein>
<comment type="caution">
    <text evidence="5">The sequence shown here is derived from an EMBL/GenBank/DDBJ whole genome shotgun (WGS) entry which is preliminary data.</text>
</comment>
<evidence type="ECO:0000256" key="3">
    <source>
        <dbReference type="SAM" id="MobiDB-lite"/>
    </source>
</evidence>
<organism evidence="5 6">
    <name type="scientific">Colletotrichum godetiae</name>
    <dbReference type="NCBI Taxonomy" id="1209918"/>
    <lineage>
        <taxon>Eukaryota</taxon>
        <taxon>Fungi</taxon>
        <taxon>Dikarya</taxon>
        <taxon>Ascomycota</taxon>
        <taxon>Pezizomycotina</taxon>
        <taxon>Sordariomycetes</taxon>
        <taxon>Hypocreomycetidae</taxon>
        <taxon>Glomerellales</taxon>
        <taxon>Glomerellaceae</taxon>
        <taxon>Colletotrichum</taxon>
        <taxon>Colletotrichum acutatum species complex</taxon>
    </lineage>
</organism>
<dbReference type="InterPro" id="IPR018612">
    <property type="entry name" value="NSRP1_N"/>
</dbReference>
<feature type="compositionally biased region" description="Low complexity" evidence="3">
    <location>
        <begin position="64"/>
        <end position="76"/>
    </location>
</feature>
<evidence type="ECO:0000259" key="4">
    <source>
        <dbReference type="Pfam" id="PF09745"/>
    </source>
</evidence>
<feature type="compositionally biased region" description="Basic and acidic residues" evidence="3">
    <location>
        <begin position="241"/>
        <end position="254"/>
    </location>
</feature>
<name>A0AAJ0AVN0_9PEZI</name>
<keyword evidence="2" id="KW-0175">Coiled coil</keyword>
<dbReference type="Pfam" id="PF09745">
    <property type="entry name" value="NSRP1_N"/>
    <property type="match status" value="1"/>
</dbReference>
<evidence type="ECO:0000256" key="1">
    <source>
        <dbReference type="ARBA" id="ARBA00010126"/>
    </source>
</evidence>
<dbReference type="GeneID" id="85463333"/>
<dbReference type="EMBL" id="JAHMHR010000004">
    <property type="protein sequence ID" value="KAK1691221.1"/>
    <property type="molecule type" value="Genomic_DNA"/>
</dbReference>
<dbReference type="GO" id="GO:0000381">
    <property type="term" value="P:regulation of alternative mRNA splicing, via spliceosome"/>
    <property type="evidence" value="ECO:0007669"/>
    <property type="project" value="InterPro"/>
</dbReference>
<feature type="compositionally biased region" description="Basic and acidic residues" evidence="3">
    <location>
        <begin position="197"/>
        <end position="221"/>
    </location>
</feature>
<dbReference type="AlphaFoldDB" id="A0AAJ0AVN0"/>
<dbReference type="RefSeq" id="XP_060434916.1">
    <property type="nucleotide sequence ID" value="XM_060578807.1"/>
</dbReference>
<dbReference type="PANTHER" id="PTHR47845:SF1">
    <property type="entry name" value="NUCLEAR SPECKLE SPLICING REGULATORY PROTEIN 1 HOMOLOG"/>
    <property type="match status" value="1"/>
</dbReference>
<feature type="region of interest" description="Disordered" evidence="3">
    <location>
        <begin position="1"/>
        <end position="107"/>
    </location>
</feature>
<evidence type="ECO:0000313" key="6">
    <source>
        <dbReference type="Proteomes" id="UP001224890"/>
    </source>
</evidence>
<feature type="region of interest" description="Disordered" evidence="3">
    <location>
        <begin position="241"/>
        <end position="279"/>
    </location>
</feature>
<comment type="similarity">
    <text evidence="1">Belongs to the NSRP1 family.</text>
</comment>
<accession>A0AAJ0AVN0</accession>
<proteinExistence type="inferred from homology"/>
<gene>
    <name evidence="5" type="ORF">BDP55DRAFT_723846</name>
</gene>
<feature type="compositionally biased region" description="Gly residues" evidence="3">
    <location>
        <begin position="331"/>
        <end position="342"/>
    </location>
</feature>
<feature type="region of interest" description="Disordered" evidence="3">
    <location>
        <begin position="303"/>
        <end position="411"/>
    </location>
</feature>
<dbReference type="Proteomes" id="UP001224890">
    <property type="component" value="Unassembled WGS sequence"/>
</dbReference>
<feature type="compositionally biased region" description="Basic and acidic residues" evidence="3">
    <location>
        <begin position="309"/>
        <end position="329"/>
    </location>
</feature>
<keyword evidence="6" id="KW-1185">Reference proteome</keyword>
<reference evidence="5" key="1">
    <citation type="submission" date="2021-06" db="EMBL/GenBank/DDBJ databases">
        <title>Comparative genomics, transcriptomics and evolutionary studies reveal genomic signatures of adaptation to plant cell wall in hemibiotrophic fungi.</title>
        <authorList>
            <consortium name="DOE Joint Genome Institute"/>
            <person name="Baroncelli R."/>
            <person name="Diaz J.F."/>
            <person name="Benocci T."/>
            <person name="Peng M."/>
            <person name="Battaglia E."/>
            <person name="Haridas S."/>
            <person name="Andreopoulos W."/>
            <person name="Labutti K."/>
            <person name="Pangilinan J."/>
            <person name="Floch G.L."/>
            <person name="Makela M.R."/>
            <person name="Henrissat B."/>
            <person name="Grigoriev I.V."/>
            <person name="Crouch J.A."/>
            <person name="De Vries R.P."/>
            <person name="Sukno S.A."/>
            <person name="Thon M.R."/>
        </authorList>
    </citation>
    <scope>NUCLEOTIDE SEQUENCE</scope>
    <source>
        <strain evidence="5">CBS 193.32</strain>
    </source>
</reference>